<dbReference type="EMBL" id="JBHSBN010000017">
    <property type="protein sequence ID" value="MFC4108689.1"/>
    <property type="molecule type" value="Genomic_DNA"/>
</dbReference>
<accession>A0ABV8KRQ8</accession>
<dbReference type="RefSeq" id="WP_377549296.1">
    <property type="nucleotide sequence ID" value="NZ_JBHSBN010000017.1"/>
</dbReference>
<organism evidence="1 2">
    <name type="scientific">Micromonospora zhanjiangensis</name>
    <dbReference type="NCBI Taxonomy" id="1522057"/>
    <lineage>
        <taxon>Bacteria</taxon>
        <taxon>Bacillati</taxon>
        <taxon>Actinomycetota</taxon>
        <taxon>Actinomycetes</taxon>
        <taxon>Micromonosporales</taxon>
        <taxon>Micromonosporaceae</taxon>
        <taxon>Micromonospora</taxon>
    </lineage>
</organism>
<keyword evidence="2" id="KW-1185">Reference proteome</keyword>
<evidence type="ECO:0000313" key="1">
    <source>
        <dbReference type="EMBL" id="MFC4108689.1"/>
    </source>
</evidence>
<protein>
    <submittedName>
        <fullName evidence="1">Uncharacterized protein</fullName>
    </submittedName>
</protein>
<evidence type="ECO:0000313" key="2">
    <source>
        <dbReference type="Proteomes" id="UP001595868"/>
    </source>
</evidence>
<comment type="caution">
    <text evidence="1">The sequence shown here is derived from an EMBL/GenBank/DDBJ whole genome shotgun (WGS) entry which is preliminary data.</text>
</comment>
<gene>
    <name evidence="1" type="ORF">ACFOX0_22485</name>
</gene>
<dbReference type="Proteomes" id="UP001595868">
    <property type="component" value="Unassembled WGS sequence"/>
</dbReference>
<name>A0ABV8KRQ8_9ACTN</name>
<reference evidence="2" key="1">
    <citation type="journal article" date="2019" name="Int. J. Syst. Evol. Microbiol.">
        <title>The Global Catalogue of Microorganisms (GCM) 10K type strain sequencing project: providing services to taxonomists for standard genome sequencing and annotation.</title>
        <authorList>
            <consortium name="The Broad Institute Genomics Platform"/>
            <consortium name="The Broad Institute Genome Sequencing Center for Infectious Disease"/>
            <person name="Wu L."/>
            <person name="Ma J."/>
        </authorList>
    </citation>
    <scope>NUCLEOTIDE SEQUENCE [LARGE SCALE GENOMIC DNA]</scope>
    <source>
        <strain evidence="2">2902at01</strain>
    </source>
</reference>
<sequence length="473" mass="49144">MLSTQLAELLAGRPAGLDETFDLVAGFDDGLTGGLGRLDPRGTAALTDLAGALAGSPLGVPVAEAVAKVAAGSVGQEQLTALAGGRTALLGAAHDALLAGADAALGRSRAPWEPPTADTDAGPAVDHVLGGARSWLHELAIAGWRGVDHDLVAAAGQTIDTLYAQPRLRRLAVLLDGLAVELRACAPVATMDRPPVRRWADLWARALLLAHGGGWSAPPGPGPTVSGRLLVLGVDVHEHGTAVQLQAHGLLEADDGGPSRLVRTGVTAAKVDTIVGPAVWRLFARYPVLLGALADRRAVRVTDLPLLPGGDLLWRDERARPDEVVDPFAAARVRLAGALAPAVPPLDRHPVRIAEPVLVEGYRATVRTDDGAVEFDLAGAKVEVDLDRLPSCGPLTPALLRASSACLGLLRWDGGRWLLQPLGVQATVKKQTTAVHTGDWAAGPTDPKVVKAEARAGDAVAVLRERAGRLLRR</sequence>
<proteinExistence type="predicted"/>